<dbReference type="AlphaFoldDB" id="A0A0J8B1K3"/>
<evidence type="ECO:0000256" key="2">
    <source>
        <dbReference type="ARBA" id="ARBA00022692"/>
    </source>
</evidence>
<evidence type="ECO:0000256" key="3">
    <source>
        <dbReference type="ARBA" id="ARBA00022989"/>
    </source>
</evidence>
<dbReference type="InterPro" id="IPR006614">
    <property type="entry name" value="Peroxin/Ferlin"/>
</dbReference>
<dbReference type="Gramene" id="KMS93778">
    <property type="protein sequence ID" value="KMS93778"/>
    <property type="gene ID" value="BVRB_028050"/>
</dbReference>
<dbReference type="GO" id="GO:0005778">
    <property type="term" value="C:peroxisomal membrane"/>
    <property type="evidence" value="ECO:0007669"/>
    <property type="project" value="TreeGrafter"/>
</dbReference>
<evidence type="ECO:0000313" key="8">
    <source>
        <dbReference type="EMBL" id="KMS93778.1"/>
    </source>
</evidence>
<organism evidence="8 9">
    <name type="scientific">Beta vulgaris subsp. vulgaris</name>
    <name type="common">Beet</name>
    <dbReference type="NCBI Taxonomy" id="3555"/>
    <lineage>
        <taxon>Eukaryota</taxon>
        <taxon>Viridiplantae</taxon>
        <taxon>Streptophyta</taxon>
        <taxon>Embryophyta</taxon>
        <taxon>Tracheophyta</taxon>
        <taxon>Spermatophyta</taxon>
        <taxon>Magnoliopsida</taxon>
        <taxon>eudicotyledons</taxon>
        <taxon>Gunneridae</taxon>
        <taxon>Pentapetalae</taxon>
        <taxon>Caryophyllales</taxon>
        <taxon>Chenopodiaceae</taxon>
        <taxon>Betoideae</taxon>
        <taxon>Beta</taxon>
    </lineage>
</organism>
<gene>
    <name evidence="8" type="ORF">BVRB_028050</name>
</gene>
<dbReference type="PANTHER" id="PTHR31679:SF2">
    <property type="entry name" value="PEROXISOMAL MEMBRANE PROTEIN PEX30-RELATED"/>
    <property type="match status" value="1"/>
</dbReference>
<reference evidence="8 9" key="1">
    <citation type="journal article" date="2014" name="Nature">
        <title>The genome of the recently domesticated crop plant sugar beet (Beta vulgaris).</title>
        <authorList>
            <person name="Dohm J.C."/>
            <person name="Minoche A.E."/>
            <person name="Holtgrawe D."/>
            <person name="Capella-Gutierrez S."/>
            <person name="Zakrzewski F."/>
            <person name="Tafer H."/>
            <person name="Rupp O."/>
            <person name="Sorensen T.R."/>
            <person name="Stracke R."/>
            <person name="Reinhardt R."/>
            <person name="Goesmann A."/>
            <person name="Kraft T."/>
            <person name="Schulz B."/>
            <person name="Stadler P.F."/>
            <person name="Schmidt T."/>
            <person name="Gabaldon T."/>
            <person name="Lehrach H."/>
            <person name="Weisshaar B."/>
            <person name="Himmelbauer H."/>
        </authorList>
    </citation>
    <scope>NUCLEOTIDE SEQUENCE [LARGE SCALE GENOMIC DNA]</scope>
    <source>
        <tissue evidence="8">Taproot</tissue>
    </source>
</reference>
<keyword evidence="2" id="KW-0812">Transmembrane</keyword>
<evidence type="ECO:0000259" key="6">
    <source>
        <dbReference type="SMART" id="SM00693"/>
    </source>
</evidence>
<keyword evidence="3" id="KW-1133">Transmembrane helix</keyword>
<comment type="subcellular location">
    <subcellularLocation>
        <location evidence="1">Endomembrane system</location>
        <topology evidence="1">Multi-pass membrane protein</topology>
    </subcellularLocation>
</comment>
<evidence type="ECO:0000256" key="5">
    <source>
        <dbReference type="SAM" id="MobiDB-lite"/>
    </source>
</evidence>
<dbReference type="GO" id="GO:0012505">
    <property type="term" value="C:endomembrane system"/>
    <property type="evidence" value="ECO:0007669"/>
    <property type="project" value="UniProtKB-SubCell"/>
</dbReference>
<dbReference type="OrthoDB" id="5586090at2759"/>
<accession>A0A0J8B1K3</accession>
<proteinExistence type="predicted"/>
<feature type="non-terminal residue" evidence="8">
    <location>
        <position position="234"/>
    </location>
</feature>
<protein>
    <recommendedName>
        <fullName evidence="6 7">Peroxin/Ferlin domain-containing protein</fullName>
    </recommendedName>
</protein>
<dbReference type="Proteomes" id="UP000035740">
    <property type="component" value="Unassembled WGS sequence"/>
</dbReference>
<dbReference type="InterPro" id="IPR052646">
    <property type="entry name" value="Peroxisomal_PEX28-32"/>
</dbReference>
<dbReference type="PANTHER" id="PTHR31679">
    <property type="entry name" value="PEROXISOMAL MEMBRANE PROTEIN PEX30-RELATED"/>
    <property type="match status" value="1"/>
</dbReference>
<feature type="non-terminal residue" evidence="8">
    <location>
        <position position="1"/>
    </location>
</feature>
<keyword evidence="4" id="KW-0472">Membrane</keyword>
<name>A0A0J8B1K3_BETVV</name>
<dbReference type="InterPro" id="IPR010482">
    <property type="entry name" value="TECPR1-like_DysF"/>
</dbReference>
<sequence length="234" mass="26934">TGHELAHEIRNGTVVVVHTYENQRFILGQGWLSWLLPTDRPSWSDIDGTQELRRDSPLFNLPSEHWHWKSDWVIDRGQLCGKGKVDPDGWEYAHDFPRTYTAKRHWTDNVRRRRWFRVRRLIDSIDKKIRTNIEEKRNRRQNGLLFLVDSCQIAQKSCSTLIFRSGSPLHSPSKKSVSESSQPDVSMQVTRVVSLLTFFSIGTQPSPTAVSHAGANIPSSSPKRHSPRENADDL</sequence>
<evidence type="ECO:0000259" key="7">
    <source>
        <dbReference type="SMART" id="SM00694"/>
    </source>
</evidence>
<dbReference type="Pfam" id="PF06398">
    <property type="entry name" value="Pex24p"/>
    <property type="match status" value="1"/>
</dbReference>
<dbReference type="EMBL" id="KQ099059">
    <property type="protein sequence ID" value="KMS93778.1"/>
    <property type="molecule type" value="Genomic_DNA"/>
</dbReference>
<dbReference type="SMART" id="SM00694">
    <property type="entry name" value="DysFC"/>
    <property type="match status" value="1"/>
</dbReference>
<feature type="domain" description="Peroxin/Ferlin" evidence="7">
    <location>
        <begin position="89"/>
        <end position="122"/>
    </location>
</feature>
<evidence type="ECO:0000256" key="1">
    <source>
        <dbReference type="ARBA" id="ARBA00004127"/>
    </source>
</evidence>
<dbReference type="SMART" id="SM00693">
    <property type="entry name" value="DysFN"/>
    <property type="match status" value="1"/>
</dbReference>
<evidence type="ECO:0000313" key="9">
    <source>
        <dbReference type="Proteomes" id="UP000035740"/>
    </source>
</evidence>
<keyword evidence="9" id="KW-1185">Reference proteome</keyword>
<dbReference type="GO" id="GO:0007031">
    <property type="term" value="P:peroxisome organization"/>
    <property type="evidence" value="ECO:0007669"/>
    <property type="project" value="TreeGrafter"/>
</dbReference>
<feature type="region of interest" description="Disordered" evidence="5">
    <location>
        <begin position="204"/>
        <end position="234"/>
    </location>
</feature>
<feature type="domain" description="Peroxin/Ferlin" evidence="6">
    <location>
        <begin position="12"/>
        <end position="75"/>
    </location>
</feature>
<evidence type="ECO:0000256" key="4">
    <source>
        <dbReference type="ARBA" id="ARBA00023136"/>
    </source>
</evidence>